<evidence type="ECO:0008006" key="4">
    <source>
        <dbReference type="Google" id="ProtNLM"/>
    </source>
</evidence>
<keyword evidence="3" id="KW-1185">Reference proteome</keyword>
<dbReference type="Gene3D" id="3.80.10.10">
    <property type="entry name" value="Ribonuclease Inhibitor"/>
    <property type="match status" value="1"/>
</dbReference>
<dbReference type="InterPro" id="IPR032675">
    <property type="entry name" value="LRR_dom_sf"/>
</dbReference>
<sequence length="690" mass="76742">MPHFITQHSSGQSQTTVHVYIPGQQQQQQQLLQQQPWPPYQQRQHQQQLPWSSRPQHQQQQQYQSSEHTRHRSSLSARVLTQEEKDILMAQRIAHQEALEYDAYRDEDNTDLLYAEDCPISGDNSRGSNRSISRSNSRSSSSSSSSNSTNSRDSRSNNSHHHRHNNNSNSNAERSNGMGNNSSSSINTNSSSSNINISSTSNSNTNAAANPRPLSTISGHFATRGLRIIAEPSDNNIPMLFVVTPPLDTSLIPSAFDSFQILIPCQGPSVCSNDAKLVHLTAHSGYTIKVPSNILHNHQGAIRSIGRIFSPVVQGASMASAVSGGPRIPTSSLTSGMTETLRLLGNRNLSDIVGLSLQDMYRVQSLVDSHQQIAMKYLLLSALTDNNQNTTGDLSRLSVYNANGHKFVWVCAECRALLLNGKHIDRSHHTTVEDYKELSKHEKEINVVLKDFVSAKVLTEAIRNSAVAEKVVVRVLPGYFEQRDRRETDPTVFNSICRQFSGLGKALQERPLLTSLEIRCNTITGQLYEGFDQILKCSTLEYLTVIGVPLLLQKDKLLIDCKKLKRLVLDGVLVNTEASAANLAKLIGNATILKALCVSRAAFTPPSLNGLFVDRHQKMQRQLRKLEELALPRNDLDDYGAEKFVSFALKGNSLKALDLRENPSITNDGYQQILECLARQTRQITFDCRE</sequence>
<evidence type="ECO:0000313" key="3">
    <source>
        <dbReference type="Proteomes" id="UP000193648"/>
    </source>
</evidence>
<feature type="compositionally biased region" description="Low complexity" evidence="1">
    <location>
        <begin position="27"/>
        <end position="66"/>
    </location>
</feature>
<feature type="compositionally biased region" description="Low complexity" evidence="1">
    <location>
        <begin position="124"/>
        <end position="151"/>
    </location>
</feature>
<dbReference type="OrthoDB" id="2422474at2759"/>
<dbReference type="EMBL" id="MCFF01000001">
    <property type="protein sequence ID" value="ORZ29086.1"/>
    <property type="molecule type" value="Genomic_DNA"/>
</dbReference>
<dbReference type="Proteomes" id="UP000193648">
    <property type="component" value="Unassembled WGS sequence"/>
</dbReference>
<dbReference type="InParanoid" id="A0A1Y2H3H7"/>
<feature type="region of interest" description="Disordered" evidence="1">
    <location>
        <begin position="27"/>
        <end position="76"/>
    </location>
</feature>
<dbReference type="SUPFAM" id="SSF81995">
    <property type="entry name" value="beta-sandwich domain of Sec23/24"/>
    <property type="match status" value="1"/>
</dbReference>
<comment type="caution">
    <text evidence="2">The sequence shown here is derived from an EMBL/GenBank/DDBJ whole genome shotgun (WGS) entry which is preliminary data.</text>
</comment>
<dbReference type="SUPFAM" id="SSF52047">
    <property type="entry name" value="RNI-like"/>
    <property type="match status" value="1"/>
</dbReference>
<gene>
    <name evidence="2" type="ORF">BCR41DRAFT_391501</name>
</gene>
<dbReference type="AlphaFoldDB" id="A0A1Y2H3H7"/>
<accession>A0A1Y2H3H7</accession>
<feature type="compositionally biased region" description="Low complexity" evidence="1">
    <location>
        <begin position="166"/>
        <end position="210"/>
    </location>
</feature>
<dbReference type="RefSeq" id="XP_021886759.1">
    <property type="nucleotide sequence ID" value="XM_022028361.1"/>
</dbReference>
<evidence type="ECO:0000313" key="2">
    <source>
        <dbReference type="EMBL" id="ORZ29086.1"/>
    </source>
</evidence>
<protein>
    <recommendedName>
        <fullName evidence="4">RNI-like protein</fullName>
    </recommendedName>
</protein>
<evidence type="ECO:0000256" key="1">
    <source>
        <dbReference type="SAM" id="MobiDB-lite"/>
    </source>
</evidence>
<name>A0A1Y2H3H7_9FUNG</name>
<feature type="region of interest" description="Disordered" evidence="1">
    <location>
        <begin position="115"/>
        <end position="211"/>
    </location>
</feature>
<proteinExistence type="predicted"/>
<dbReference type="GeneID" id="33570204"/>
<organism evidence="2 3">
    <name type="scientific">Lobosporangium transversale</name>
    <dbReference type="NCBI Taxonomy" id="64571"/>
    <lineage>
        <taxon>Eukaryota</taxon>
        <taxon>Fungi</taxon>
        <taxon>Fungi incertae sedis</taxon>
        <taxon>Mucoromycota</taxon>
        <taxon>Mortierellomycotina</taxon>
        <taxon>Mortierellomycetes</taxon>
        <taxon>Mortierellales</taxon>
        <taxon>Mortierellaceae</taxon>
        <taxon>Lobosporangium</taxon>
    </lineage>
</organism>
<reference evidence="2 3" key="1">
    <citation type="submission" date="2016-07" db="EMBL/GenBank/DDBJ databases">
        <title>Pervasive Adenine N6-methylation of Active Genes in Fungi.</title>
        <authorList>
            <consortium name="DOE Joint Genome Institute"/>
            <person name="Mondo S.J."/>
            <person name="Dannebaum R.O."/>
            <person name="Kuo R.C."/>
            <person name="Labutti K."/>
            <person name="Haridas S."/>
            <person name="Kuo A."/>
            <person name="Salamov A."/>
            <person name="Ahrendt S.R."/>
            <person name="Lipzen A."/>
            <person name="Sullivan W."/>
            <person name="Andreopoulos W.B."/>
            <person name="Clum A."/>
            <person name="Lindquist E."/>
            <person name="Daum C."/>
            <person name="Ramamoorthy G.K."/>
            <person name="Gryganskyi A."/>
            <person name="Culley D."/>
            <person name="Magnuson J.K."/>
            <person name="James T.Y."/>
            <person name="O'Malley M.A."/>
            <person name="Stajich J.E."/>
            <person name="Spatafora J.W."/>
            <person name="Visel A."/>
            <person name="Grigoriev I.V."/>
        </authorList>
    </citation>
    <scope>NUCLEOTIDE SEQUENCE [LARGE SCALE GENOMIC DNA]</scope>
    <source>
        <strain evidence="2 3">NRRL 3116</strain>
    </source>
</reference>